<evidence type="ECO:0000313" key="2">
    <source>
        <dbReference type="EMBL" id="BES87293.1"/>
    </source>
</evidence>
<evidence type="ECO:0000313" key="3">
    <source>
        <dbReference type="Proteomes" id="UP001307889"/>
    </source>
</evidence>
<gene>
    <name evidence="2" type="ORF">NTJ_00098</name>
</gene>
<feature type="region of interest" description="Disordered" evidence="1">
    <location>
        <begin position="34"/>
        <end position="80"/>
    </location>
</feature>
<accession>A0ABN7A5Y5</accession>
<proteinExistence type="predicted"/>
<keyword evidence="3" id="KW-1185">Reference proteome</keyword>
<sequence length="127" mass="13989">MSFLLTLARFPTVHNYGRDFPVFTGEIPSPSACGKEGKFLGNSAEPSERGYRTADRDEETGGVGGGKIGGGKPAGVEAAPVWQRQRRQWASLHLIRPRRPRAVYPAHRRLHLTPSRIPSLCPAHCFI</sequence>
<feature type="compositionally biased region" description="Basic and acidic residues" evidence="1">
    <location>
        <begin position="46"/>
        <end position="55"/>
    </location>
</feature>
<evidence type="ECO:0000256" key="1">
    <source>
        <dbReference type="SAM" id="MobiDB-lite"/>
    </source>
</evidence>
<protein>
    <submittedName>
        <fullName evidence="2">Uncharacterized protein</fullName>
    </submittedName>
</protein>
<name>A0ABN7A5Y5_9HEMI</name>
<reference evidence="2 3" key="1">
    <citation type="submission" date="2023-09" db="EMBL/GenBank/DDBJ databases">
        <title>Nesidiocoris tenuis whole genome shotgun sequence.</title>
        <authorList>
            <person name="Shibata T."/>
            <person name="Shimoda M."/>
            <person name="Kobayashi T."/>
            <person name="Uehara T."/>
        </authorList>
    </citation>
    <scope>NUCLEOTIDE SEQUENCE [LARGE SCALE GENOMIC DNA]</scope>
    <source>
        <strain evidence="2 3">Japan</strain>
    </source>
</reference>
<dbReference type="Proteomes" id="UP001307889">
    <property type="component" value="Chromosome 1"/>
</dbReference>
<dbReference type="EMBL" id="AP028909">
    <property type="protein sequence ID" value="BES87293.1"/>
    <property type="molecule type" value="Genomic_DNA"/>
</dbReference>
<feature type="compositionally biased region" description="Gly residues" evidence="1">
    <location>
        <begin position="61"/>
        <end position="73"/>
    </location>
</feature>
<organism evidence="2 3">
    <name type="scientific">Nesidiocoris tenuis</name>
    <dbReference type="NCBI Taxonomy" id="355587"/>
    <lineage>
        <taxon>Eukaryota</taxon>
        <taxon>Metazoa</taxon>
        <taxon>Ecdysozoa</taxon>
        <taxon>Arthropoda</taxon>
        <taxon>Hexapoda</taxon>
        <taxon>Insecta</taxon>
        <taxon>Pterygota</taxon>
        <taxon>Neoptera</taxon>
        <taxon>Paraneoptera</taxon>
        <taxon>Hemiptera</taxon>
        <taxon>Heteroptera</taxon>
        <taxon>Panheteroptera</taxon>
        <taxon>Cimicomorpha</taxon>
        <taxon>Miridae</taxon>
        <taxon>Dicyphina</taxon>
        <taxon>Nesidiocoris</taxon>
    </lineage>
</organism>